<accession>A0ABX0YHQ2</accession>
<evidence type="ECO:0000313" key="2">
    <source>
        <dbReference type="Proteomes" id="UP000746535"/>
    </source>
</evidence>
<dbReference type="Pfam" id="PF10679">
    <property type="entry name" value="DUF2491"/>
    <property type="match status" value="1"/>
</dbReference>
<keyword evidence="2" id="KW-1185">Reference proteome</keyword>
<protein>
    <submittedName>
        <fullName evidence="1">YjfK family protein</fullName>
    </submittedName>
</protein>
<reference evidence="1 2" key="1">
    <citation type="submission" date="2020-03" db="EMBL/GenBank/DDBJ databases">
        <authorList>
            <person name="Wang L."/>
            <person name="He N."/>
            <person name="Li Y."/>
            <person name="Fang Y."/>
            <person name="Zhang F."/>
        </authorList>
    </citation>
    <scope>NUCLEOTIDE SEQUENCE [LARGE SCALE GENOMIC DNA]</scope>
    <source>
        <strain evidence="2">hsmgli-8</strain>
    </source>
</reference>
<name>A0ABX0YHQ2_9PSED</name>
<evidence type="ECO:0000313" key="1">
    <source>
        <dbReference type="EMBL" id="NJP01706.1"/>
    </source>
</evidence>
<sequence>MSWLKRALGLEAPKPGTHSTAVSSVLQPPMGLAPGRMICISPNLKGLLAGESDVVVPADDKVWAVGTLDLGQSKRLVRYYLDNEDHFIQFVMNGPGADDIEDIILFGYYQVTPVASKAELLRLVGPDAKVGLPFFDLEGAQYIRQWGSEDGQTEWVPLVEQVTNPEASYTISHNSLLYARDLGLTNRREFLFFSVEEDEDGNVSLTASVGVSLQLTDLTVL</sequence>
<comment type="caution">
    <text evidence="1">The sequence shown here is derived from an EMBL/GenBank/DDBJ whole genome shotgun (WGS) entry which is preliminary data.</text>
</comment>
<dbReference type="EMBL" id="JAAVJI010000006">
    <property type="protein sequence ID" value="NJP01706.1"/>
    <property type="molecule type" value="Genomic_DNA"/>
</dbReference>
<proteinExistence type="predicted"/>
<dbReference type="RefSeq" id="WP_168084279.1">
    <property type="nucleotide sequence ID" value="NZ_JAAVJI010000006.1"/>
</dbReference>
<gene>
    <name evidence="1" type="ORF">HBH25_12705</name>
</gene>
<dbReference type="Proteomes" id="UP000746535">
    <property type="component" value="Unassembled WGS sequence"/>
</dbReference>
<organism evidence="1 2">
    <name type="scientific">Pseudomonas quercus</name>
    <dbReference type="NCBI Taxonomy" id="2722792"/>
    <lineage>
        <taxon>Bacteria</taxon>
        <taxon>Pseudomonadati</taxon>
        <taxon>Pseudomonadota</taxon>
        <taxon>Gammaproteobacteria</taxon>
        <taxon>Pseudomonadales</taxon>
        <taxon>Pseudomonadaceae</taxon>
        <taxon>Pseudomonas</taxon>
    </lineage>
</organism>
<dbReference type="InterPro" id="IPR019621">
    <property type="entry name" value="DUF2491"/>
</dbReference>